<feature type="transmembrane region" description="Helical" evidence="1">
    <location>
        <begin position="37"/>
        <end position="57"/>
    </location>
</feature>
<keyword evidence="1" id="KW-0812">Transmembrane</keyword>
<dbReference type="EMBL" id="CP094358">
    <property type="protein sequence ID" value="UOB17891.1"/>
    <property type="molecule type" value="Genomic_DNA"/>
</dbReference>
<dbReference type="AlphaFoldDB" id="A0A9E7CTD0"/>
<keyword evidence="1" id="KW-0472">Membrane</keyword>
<evidence type="ECO:0000313" key="3">
    <source>
        <dbReference type="Proteomes" id="UP000831290"/>
    </source>
</evidence>
<evidence type="ECO:0000256" key="1">
    <source>
        <dbReference type="SAM" id="Phobius"/>
    </source>
</evidence>
<name>A0A9E7CTD0_9FLAO</name>
<dbReference type="RefSeq" id="WP_255843695.1">
    <property type="nucleotide sequence ID" value="NZ_CP094358.1"/>
</dbReference>
<evidence type="ECO:0000313" key="2">
    <source>
        <dbReference type="EMBL" id="UOB17891.1"/>
    </source>
</evidence>
<accession>A0A9E7CTD0</accession>
<protein>
    <submittedName>
        <fullName evidence="2">Uncharacterized protein</fullName>
    </submittedName>
</protein>
<sequence length="63" mass="7319">MKGHFGIFEMIGSIILLLIDPNRRDNKKYLDPRYLKINRIVGIVIVIIILGVILYQVKKVLLK</sequence>
<proteinExistence type="predicted"/>
<keyword evidence="1" id="KW-1133">Transmembrane helix</keyword>
<keyword evidence="3" id="KW-1185">Reference proteome</keyword>
<dbReference type="KEGG" id="fbm:MQE35_01010"/>
<reference evidence="2" key="1">
    <citation type="submission" date="2022-03" db="EMBL/GenBank/DDBJ databases">
        <title>Description of Abyssus ytuae gen. nov., sp. nov., a novel member of the family Flavobacteriaceae isolated from the sediment of Mariana Trench.</title>
        <authorList>
            <person name="Zhang J."/>
            <person name="Xu X."/>
        </authorList>
    </citation>
    <scope>NUCLEOTIDE SEQUENCE</scope>
    <source>
        <strain evidence="2">MT3330</strain>
    </source>
</reference>
<gene>
    <name evidence="2" type="ORF">MQE35_01010</name>
</gene>
<organism evidence="2 3">
    <name type="scientific">Abyssalbus ytuae</name>
    <dbReference type="NCBI Taxonomy" id="2926907"/>
    <lineage>
        <taxon>Bacteria</taxon>
        <taxon>Pseudomonadati</taxon>
        <taxon>Bacteroidota</taxon>
        <taxon>Flavobacteriia</taxon>
        <taxon>Flavobacteriales</taxon>
        <taxon>Flavobacteriaceae</taxon>
        <taxon>Abyssalbus</taxon>
    </lineage>
</organism>
<dbReference type="Proteomes" id="UP000831290">
    <property type="component" value="Chromosome"/>
</dbReference>